<evidence type="ECO:0000256" key="1">
    <source>
        <dbReference type="SAM" id="Phobius"/>
    </source>
</evidence>
<keyword evidence="1" id="KW-1133">Transmembrane helix</keyword>
<dbReference type="InterPro" id="IPR030417">
    <property type="entry name" value="MS4A"/>
</dbReference>
<accession>A0A6J8CAR2</accession>
<keyword evidence="1" id="KW-0472">Membrane</keyword>
<keyword evidence="1" id="KW-0812">Transmembrane</keyword>
<dbReference type="PANTHER" id="PTHR23320">
    <property type="entry name" value="MEMBRANE-SPANNING 4-DOMAINS SUBFAMILY A MS4A -RELATED"/>
    <property type="match status" value="1"/>
</dbReference>
<dbReference type="AlphaFoldDB" id="A0A6J8CAR2"/>
<feature type="transmembrane region" description="Helical" evidence="1">
    <location>
        <begin position="189"/>
        <end position="212"/>
    </location>
</feature>
<feature type="transmembrane region" description="Helical" evidence="1">
    <location>
        <begin position="54"/>
        <end position="76"/>
    </location>
</feature>
<dbReference type="Proteomes" id="UP000507470">
    <property type="component" value="Unassembled WGS sequence"/>
</dbReference>
<gene>
    <name evidence="2" type="ORF">MCOR_27115</name>
</gene>
<protein>
    <submittedName>
        <fullName evidence="2">Uncharacterized protein</fullName>
    </submittedName>
</protein>
<name>A0A6J8CAR2_MYTCO</name>
<proteinExistence type="predicted"/>
<evidence type="ECO:0000313" key="3">
    <source>
        <dbReference type="Proteomes" id="UP000507470"/>
    </source>
</evidence>
<feature type="transmembrane region" description="Helical" evidence="1">
    <location>
        <begin position="153"/>
        <end position="183"/>
    </location>
</feature>
<keyword evidence="3" id="KW-1185">Reference proteome</keyword>
<dbReference type="EMBL" id="CACVKT020004915">
    <property type="protein sequence ID" value="CAC5392164.1"/>
    <property type="molecule type" value="Genomic_DNA"/>
</dbReference>
<organism evidence="2 3">
    <name type="scientific">Mytilus coruscus</name>
    <name type="common">Sea mussel</name>
    <dbReference type="NCBI Taxonomy" id="42192"/>
    <lineage>
        <taxon>Eukaryota</taxon>
        <taxon>Metazoa</taxon>
        <taxon>Spiralia</taxon>
        <taxon>Lophotrochozoa</taxon>
        <taxon>Mollusca</taxon>
        <taxon>Bivalvia</taxon>
        <taxon>Autobranchia</taxon>
        <taxon>Pteriomorphia</taxon>
        <taxon>Mytilida</taxon>
        <taxon>Mytiloidea</taxon>
        <taxon>Mytilidae</taxon>
        <taxon>Mytilinae</taxon>
        <taxon>Mytilus</taxon>
    </lineage>
</organism>
<sequence length="317" mass="34657">MAGVVVFATTGVGDWNRGRSLEYFIMITDVRTGINQTPQVQPAVRTSRIRALRILGGLQIGLGVVCGFLGIVGAILSNTEMNNRCEMYNYYNGHGSPLSGSVSSSSYHRCGQSTTILKMNLIGMGLSGWFILTGCVPLCMTDKRQSSWRRLTIAFLVCNIISAVVFSSTVFGLAVIGALIVAFSTNTGSVITVSVFLAVFSFIEFIISIVAASHCCCCSQLNTGNQQQVIFMNIAQSGMNYNMPNTQIPTGNQQGYHQMWMPQMQGYYGQQPVNMPNNQQQAGHSQGNQMPILGYYGQQPQSFEMANQQQNINAQQF</sequence>
<feature type="transmembrane region" description="Helical" evidence="1">
    <location>
        <begin position="121"/>
        <end position="141"/>
    </location>
</feature>
<evidence type="ECO:0000313" key="2">
    <source>
        <dbReference type="EMBL" id="CAC5392164.1"/>
    </source>
</evidence>
<reference evidence="2 3" key="1">
    <citation type="submission" date="2020-06" db="EMBL/GenBank/DDBJ databases">
        <authorList>
            <person name="Li R."/>
            <person name="Bekaert M."/>
        </authorList>
    </citation>
    <scope>NUCLEOTIDE SEQUENCE [LARGE SCALE GENOMIC DNA]</scope>
    <source>
        <strain evidence="3">wild</strain>
    </source>
</reference>
<dbReference type="PANTHER" id="PTHR23320:SF165">
    <property type="entry name" value="MARVEL DOMAIN-CONTAINING PROTEIN"/>
    <property type="match status" value="1"/>
</dbReference>
<dbReference type="OrthoDB" id="10389487at2759"/>